<dbReference type="Proteomes" id="UP000184088">
    <property type="component" value="Unassembled WGS sequence"/>
</dbReference>
<organism evidence="1 2">
    <name type="scientific">Caldanaerobius fijiensis DSM 17918</name>
    <dbReference type="NCBI Taxonomy" id="1121256"/>
    <lineage>
        <taxon>Bacteria</taxon>
        <taxon>Bacillati</taxon>
        <taxon>Bacillota</taxon>
        <taxon>Clostridia</taxon>
        <taxon>Thermoanaerobacterales</taxon>
        <taxon>Thermoanaerobacteraceae</taxon>
        <taxon>Caldanaerobius</taxon>
    </lineage>
</organism>
<proteinExistence type="predicted"/>
<dbReference type="EMBL" id="FQVH01000006">
    <property type="protein sequence ID" value="SHE84807.1"/>
    <property type="molecule type" value="Genomic_DNA"/>
</dbReference>
<gene>
    <name evidence="1" type="ORF">SAMN02746089_00908</name>
</gene>
<protein>
    <recommendedName>
        <fullName evidence="3">WD40-like Beta Propeller Repeat</fullName>
    </recommendedName>
</protein>
<evidence type="ECO:0000313" key="1">
    <source>
        <dbReference type="EMBL" id="SHE84807.1"/>
    </source>
</evidence>
<dbReference type="AlphaFoldDB" id="A0A1M4WUG5"/>
<dbReference type="SUPFAM" id="SSF82171">
    <property type="entry name" value="DPP6 N-terminal domain-like"/>
    <property type="match status" value="1"/>
</dbReference>
<reference evidence="1 2" key="1">
    <citation type="submission" date="2016-11" db="EMBL/GenBank/DDBJ databases">
        <authorList>
            <person name="Jaros S."/>
            <person name="Januszkiewicz K."/>
            <person name="Wedrychowicz H."/>
        </authorList>
    </citation>
    <scope>NUCLEOTIDE SEQUENCE [LARGE SCALE GENOMIC DNA]</scope>
    <source>
        <strain evidence="1 2">DSM 17918</strain>
    </source>
</reference>
<evidence type="ECO:0000313" key="2">
    <source>
        <dbReference type="Proteomes" id="UP000184088"/>
    </source>
</evidence>
<evidence type="ECO:0008006" key="3">
    <source>
        <dbReference type="Google" id="ProtNLM"/>
    </source>
</evidence>
<sequence length="327" mass="37804">MQIISLYYVNNYFLADKSTFMSEKVYSETKEMPKNIAFKVPKNTSNIQPSYDGSYIAYMKNHNLIIYKSSTSKDNKPYGLGIDNVDYYKWLPDRNRLLYTQIEHRRLSDKITINAYYLDSNKKQTVNSITYLPRNSSVSDIEVSPLTNMIYIKVSGGDGYDRLYQINIMGTIKKIWTPVRKIIKMRETQETDNLVYQSSNNIIHVIRDGKEDTYLSYNKYALIGIDSKDRVYLGRLNGTEITKIYYGYLDKPLKLWNTITLPKPLNPDNVVIGNGDNLYSIQNGKELKGIKENTVVSGPGSIMYLDNKLIAFRNADTVVIKKIQRYN</sequence>
<dbReference type="STRING" id="1121256.SAMN02746089_00908"/>
<accession>A0A1M4WUG5</accession>
<name>A0A1M4WUG5_9THEO</name>
<keyword evidence="2" id="KW-1185">Reference proteome</keyword>